<dbReference type="RefSeq" id="WP_129389321.1">
    <property type="nucleotide sequence ID" value="NZ_CP035494.1"/>
</dbReference>
<dbReference type="SUPFAM" id="SSF111331">
    <property type="entry name" value="NAD kinase/diacylglycerol kinase-like"/>
    <property type="match status" value="1"/>
</dbReference>
<gene>
    <name evidence="10" type="ORF">ET475_09900</name>
</gene>
<evidence type="ECO:0000256" key="1">
    <source>
        <dbReference type="ARBA" id="ARBA00001946"/>
    </source>
</evidence>
<comment type="cofactor">
    <cofactor evidence="1">
        <name>Mg(2+)</name>
        <dbReference type="ChEBI" id="CHEBI:18420"/>
    </cofactor>
</comment>
<keyword evidence="8" id="KW-1208">Phospholipid metabolism</keyword>
<organism evidence="10 11">
    <name type="scientific">Microbacterium protaetiae</name>
    <dbReference type="NCBI Taxonomy" id="2509458"/>
    <lineage>
        <taxon>Bacteria</taxon>
        <taxon>Bacillati</taxon>
        <taxon>Actinomycetota</taxon>
        <taxon>Actinomycetes</taxon>
        <taxon>Micrococcales</taxon>
        <taxon>Microbacteriaceae</taxon>
        <taxon>Microbacterium</taxon>
    </lineage>
</organism>
<dbReference type="Proteomes" id="UP000293995">
    <property type="component" value="Chromosome"/>
</dbReference>
<keyword evidence="7" id="KW-0444">Lipid biosynthesis</keyword>
<dbReference type="InterPro" id="IPR050187">
    <property type="entry name" value="Lipid_Phosphate_FormReg"/>
</dbReference>
<name>A0A4P6EQX0_9MICO</name>
<keyword evidence="6" id="KW-0067">ATP-binding</keyword>
<dbReference type="GO" id="GO:0008654">
    <property type="term" value="P:phospholipid biosynthetic process"/>
    <property type="evidence" value="ECO:0007669"/>
    <property type="project" value="UniProtKB-KW"/>
</dbReference>
<evidence type="ECO:0000313" key="10">
    <source>
        <dbReference type="EMBL" id="QAY60268.1"/>
    </source>
</evidence>
<dbReference type="PANTHER" id="PTHR12358:SF106">
    <property type="entry name" value="LIPID KINASE YEGS"/>
    <property type="match status" value="1"/>
</dbReference>
<comment type="similarity">
    <text evidence="2">Belongs to the diacylglycerol/lipid kinase family.</text>
</comment>
<evidence type="ECO:0000313" key="11">
    <source>
        <dbReference type="Proteomes" id="UP000293995"/>
    </source>
</evidence>
<dbReference type="GO" id="GO:0016301">
    <property type="term" value="F:kinase activity"/>
    <property type="evidence" value="ECO:0007669"/>
    <property type="project" value="UniProtKB-KW"/>
</dbReference>
<proteinExistence type="inferred from homology"/>
<dbReference type="GO" id="GO:0005524">
    <property type="term" value="F:ATP binding"/>
    <property type="evidence" value="ECO:0007669"/>
    <property type="project" value="UniProtKB-KW"/>
</dbReference>
<dbReference type="InterPro" id="IPR017438">
    <property type="entry name" value="ATP-NAD_kinase_N"/>
</dbReference>
<dbReference type="SMART" id="SM00046">
    <property type="entry name" value="DAGKc"/>
    <property type="match status" value="1"/>
</dbReference>
<dbReference type="InterPro" id="IPR045540">
    <property type="entry name" value="YegS/DAGK_C"/>
</dbReference>
<evidence type="ECO:0000259" key="9">
    <source>
        <dbReference type="PROSITE" id="PS50146"/>
    </source>
</evidence>
<keyword evidence="4" id="KW-0547">Nucleotide-binding</keyword>
<keyword evidence="7" id="KW-0443">Lipid metabolism</keyword>
<feature type="domain" description="DAGKc" evidence="9">
    <location>
        <begin position="6"/>
        <end position="136"/>
    </location>
</feature>
<protein>
    <submittedName>
        <fullName evidence="10">Sphingosine kinase</fullName>
    </submittedName>
</protein>
<reference evidence="10 11" key="1">
    <citation type="submission" date="2019-01" db="EMBL/GenBank/DDBJ databases">
        <title>Genome sequencing of strain DFW100M-13.</title>
        <authorList>
            <person name="Heo J."/>
            <person name="Kim S.-J."/>
            <person name="Kim J.-S."/>
            <person name="Hong S.-B."/>
            <person name="Kwon S.-W."/>
        </authorList>
    </citation>
    <scope>NUCLEOTIDE SEQUENCE [LARGE SCALE GENOMIC DNA]</scope>
    <source>
        <strain evidence="10 11">DFW100M-13</strain>
    </source>
</reference>
<dbReference type="AlphaFoldDB" id="A0A4P6EQX0"/>
<evidence type="ECO:0000256" key="3">
    <source>
        <dbReference type="ARBA" id="ARBA00022679"/>
    </source>
</evidence>
<evidence type="ECO:0000256" key="4">
    <source>
        <dbReference type="ARBA" id="ARBA00022741"/>
    </source>
</evidence>
<keyword evidence="5 10" id="KW-0418">Kinase</keyword>
<dbReference type="InterPro" id="IPR001206">
    <property type="entry name" value="Diacylglycerol_kinase_cat_dom"/>
</dbReference>
<keyword evidence="11" id="KW-1185">Reference proteome</keyword>
<dbReference type="PROSITE" id="PS50146">
    <property type="entry name" value="DAGK"/>
    <property type="match status" value="1"/>
</dbReference>
<evidence type="ECO:0000256" key="2">
    <source>
        <dbReference type="ARBA" id="ARBA00005983"/>
    </source>
</evidence>
<sequence length="325" mass="35352">MSDEPDPAKRAALVYNPIKVDKKRLRKRVEKASKDAGWHRPLFYETTPEDLGQDATTRALREGVNAVLVAGGDGTVRAVSEALAQSRVPLTIVPSGTGNLLARNLNLPLLDQERVIRATFGDRIEAIDIGMATLTRADGTAEEHGFVVMAGIGLDAAMIAHTRPQLKKTVGWVAYVDGAARALGGAEPFRVMYQREGGRLHSAKVHSMLFANCGTLPAGIALVPEASITDGTLDAALIQPGGRFGWLAVWRRVWWDNSVLRRTRSGRRIVERRDDSSVRYLRGTQIEAGVDDPQPVQLDGDEFGEAVRIRCRVLPGALLVALPRA</sequence>
<dbReference type="PANTHER" id="PTHR12358">
    <property type="entry name" value="SPHINGOSINE KINASE"/>
    <property type="match status" value="1"/>
</dbReference>
<dbReference type="Pfam" id="PF19279">
    <property type="entry name" value="YegS_C"/>
    <property type="match status" value="1"/>
</dbReference>
<dbReference type="OrthoDB" id="3171056at2"/>
<dbReference type="Gene3D" id="2.60.200.40">
    <property type="match status" value="1"/>
</dbReference>
<dbReference type="EMBL" id="CP035494">
    <property type="protein sequence ID" value="QAY60268.1"/>
    <property type="molecule type" value="Genomic_DNA"/>
</dbReference>
<evidence type="ECO:0000256" key="6">
    <source>
        <dbReference type="ARBA" id="ARBA00022840"/>
    </source>
</evidence>
<keyword evidence="7" id="KW-0594">Phospholipid biosynthesis</keyword>
<evidence type="ECO:0000256" key="8">
    <source>
        <dbReference type="ARBA" id="ARBA00023264"/>
    </source>
</evidence>
<evidence type="ECO:0000256" key="5">
    <source>
        <dbReference type="ARBA" id="ARBA00022777"/>
    </source>
</evidence>
<evidence type="ECO:0000256" key="7">
    <source>
        <dbReference type="ARBA" id="ARBA00023209"/>
    </source>
</evidence>
<dbReference type="Pfam" id="PF00781">
    <property type="entry name" value="DAGK_cat"/>
    <property type="match status" value="1"/>
</dbReference>
<accession>A0A4P6EQX0</accession>
<dbReference type="InterPro" id="IPR016064">
    <property type="entry name" value="NAD/diacylglycerol_kinase_sf"/>
</dbReference>
<keyword evidence="3" id="KW-0808">Transferase</keyword>
<dbReference type="Gene3D" id="3.40.50.10330">
    <property type="entry name" value="Probable inorganic polyphosphate/atp-NAD kinase, domain 1"/>
    <property type="match status" value="1"/>
</dbReference>
<dbReference type="GO" id="GO:0005886">
    <property type="term" value="C:plasma membrane"/>
    <property type="evidence" value="ECO:0007669"/>
    <property type="project" value="TreeGrafter"/>
</dbReference>
<dbReference type="KEGG" id="mprt:ET475_09900"/>